<feature type="transmembrane region" description="Helical" evidence="6">
    <location>
        <begin position="272"/>
        <end position="294"/>
    </location>
</feature>
<dbReference type="STRING" id="762903.Pedsa_1081"/>
<dbReference type="Pfam" id="PF03631">
    <property type="entry name" value="Virul_fac_BrkB"/>
    <property type="match status" value="1"/>
</dbReference>
<feature type="transmembrane region" description="Helical" evidence="6">
    <location>
        <begin position="201"/>
        <end position="225"/>
    </location>
</feature>
<evidence type="ECO:0000313" key="7">
    <source>
        <dbReference type="EMBL" id="ADY51651.1"/>
    </source>
</evidence>
<proteinExistence type="predicted"/>
<dbReference type="PANTHER" id="PTHR30213">
    <property type="entry name" value="INNER MEMBRANE PROTEIN YHJD"/>
    <property type="match status" value="1"/>
</dbReference>
<dbReference type="AlphaFoldDB" id="F0SBK5"/>
<evidence type="ECO:0000256" key="5">
    <source>
        <dbReference type="ARBA" id="ARBA00023136"/>
    </source>
</evidence>
<keyword evidence="8" id="KW-1185">Reference proteome</keyword>
<dbReference type="Proteomes" id="UP000000310">
    <property type="component" value="Chromosome"/>
</dbReference>
<dbReference type="GO" id="GO:0005886">
    <property type="term" value="C:plasma membrane"/>
    <property type="evidence" value="ECO:0007669"/>
    <property type="project" value="UniProtKB-SubCell"/>
</dbReference>
<reference evidence="7 8" key="1">
    <citation type="journal article" date="2011" name="Stand. Genomic Sci.">
        <title>Complete genome sequence of the gliding, heparinolytic Pedobacter saltans type strain (113).</title>
        <authorList>
            <person name="Liolios K."/>
            <person name="Sikorski J."/>
            <person name="Lu M."/>
            <person name="Nolan M."/>
            <person name="Lapidus A."/>
            <person name="Lucas S."/>
            <person name="Hammon N."/>
            <person name="Deshpande S."/>
            <person name="Cheng J.F."/>
            <person name="Tapia R."/>
            <person name="Han C."/>
            <person name="Goodwin L."/>
            <person name="Pitluck S."/>
            <person name="Huntemann M."/>
            <person name="Ivanova N."/>
            <person name="Pagani I."/>
            <person name="Mavromatis K."/>
            <person name="Ovchinikova G."/>
            <person name="Pati A."/>
            <person name="Chen A."/>
            <person name="Palaniappan K."/>
            <person name="Land M."/>
            <person name="Hauser L."/>
            <person name="Brambilla E.M."/>
            <person name="Kotsyurbenko O."/>
            <person name="Rohde M."/>
            <person name="Tindall B.J."/>
            <person name="Abt B."/>
            <person name="Goker M."/>
            <person name="Detter J.C."/>
            <person name="Woyke T."/>
            <person name="Bristow J."/>
            <person name="Eisen J.A."/>
            <person name="Markowitz V."/>
            <person name="Hugenholtz P."/>
            <person name="Klenk H.P."/>
            <person name="Kyrpides N.C."/>
        </authorList>
    </citation>
    <scope>NUCLEOTIDE SEQUENCE [LARGE SCALE GENOMIC DNA]</scope>
    <source>
        <strain evidence="8">ATCC 51119 / DSM 12145 / JCM 21818 / LMG 10337 / NBRC 100064 / NCIMB 13643</strain>
    </source>
</reference>
<feature type="transmembrane region" description="Helical" evidence="6">
    <location>
        <begin position="119"/>
        <end position="139"/>
    </location>
</feature>
<evidence type="ECO:0000256" key="3">
    <source>
        <dbReference type="ARBA" id="ARBA00022692"/>
    </source>
</evidence>
<dbReference type="HOGENOM" id="CLU_045539_4_2_10"/>
<dbReference type="InterPro" id="IPR017039">
    <property type="entry name" value="Virul_fac_BrkB"/>
</dbReference>
<dbReference type="OrthoDB" id="977385at2"/>
<dbReference type="PANTHER" id="PTHR30213:SF0">
    <property type="entry name" value="UPF0761 MEMBRANE PROTEIN YIHY"/>
    <property type="match status" value="1"/>
</dbReference>
<dbReference type="eggNOG" id="COG1295">
    <property type="taxonomic scope" value="Bacteria"/>
</dbReference>
<evidence type="ECO:0000313" key="8">
    <source>
        <dbReference type="Proteomes" id="UP000000310"/>
    </source>
</evidence>
<feature type="transmembrane region" description="Helical" evidence="6">
    <location>
        <begin position="57"/>
        <end position="76"/>
    </location>
</feature>
<name>F0SBK5_PSESL</name>
<evidence type="ECO:0000256" key="1">
    <source>
        <dbReference type="ARBA" id="ARBA00004651"/>
    </source>
</evidence>
<evidence type="ECO:0000256" key="6">
    <source>
        <dbReference type="SAM" id="Phobius"/>
    </source>
</evidence>
<evidence type="ECO:0000256" key="4">
    <source>
        <dbReference type="ARBA" id="ARBA00022989"/>
    </source>
</evidence>
<accession>F0SBK5</accession>
<dbReference type="PIRSF" id="PIRSF035875">
    <property type="entry name" value="RNase_BN"/>
    <property type="match status" value="1"/>
</dbReference>
<feature type="transmembrane region" description="Helical" evidence="6">
    <location>
        <begin position="237"/>
        <end position="260"/>
    </location>
</feature>
<feature type="transmembrane region" description="Helical" evidence="6">
    <location>
        <begin position="20"/>
        <end position="42"/>
    </location>
</feature>
<sequence length="332" mass="38230">MRKLHRFLCTFGFYRKFIAWTKIIVLPGFNSLPLYTVATFFFQEIGKESLVNKASSLAYNFLMAVFPAIIFLFTLIPYIPIKNFQNQLMAIIALLLPENAYKAFEDTLEDIVKNQNGKLLSIGFLLALFFATNGIHTLMQAFNKSSLIVETRTWLKQRLVAMNLTVLTIFSIILGVSITVITEFILNTFREELNFENNKFWIFLITIGRWIIIVCVYFFTTSLLYRYGPANAKKWKLFSPGAWLATVLAILTTLGFTFFINNFGAYNKLYGSIGTLLVVMIWLYLNSLILLIGFELNASLELSKRSIKIVRPRFNSFKSEKNDNSESKNQDF</sequence>
<keyword evidence="4 6" id="KW-1133">Transmembrane helix</keyword>
<dbReference type="RefSeq" id="WP_013632150.1">
    <property type="nucleotide sequence ID" value="NC_015177.1"/>
</dbReference>
<keyword evidence="2" id="KW-1003">Cell membrane</keyword>
<organism evidence="7 8">
    <name type="scientific">Pseudopedobacter saltans (strain ATCC 51119 / DSM 12145 / JCM 21818 / CCUG 39354 / LMG 10337 / NBRC 100064 / NCIMB 13643)</name>
    <name type="common">Pedobacter saltans</name>
    <dbReference type="NCBI Taxonomy" id="762903"/>
    <lineage>
        <taxon>Bacteria</taxon>
        <taxon>Pseudomonadati</taxon>
        <taxon>Bacteroidota</taxon>
        <taxon>Sphingobacteriia</taxon>
        <taxon>Sphingobacteriales</taxon>
        <taxon>Sphingobacteriaceae</taxon>
        <taxon>Pseudopedobacter</taxon>
    </lineage>
</organism>
<dbReference type="EMBL" id="CP002545">
    <property type="protein sequence ID" value="ADY51651.1"/>
    <property type="molecule type" value="Genomic_DNA"/>
</dbReference>
<dbReference type="KEGG" id="psn:Pedsa_1081"/>
<comment type="subcellular location">
    <subcellularLocation>
        <location evidence="1">Cell membrane</location>
        <topology evidence="1">Multi-pass membrane protein</topology>
    </subcellularLocation>
</comment>
<gene>
    <name evidence="7" type="ordered locus">Pedsa_1081</name>
</gene>
<evidence type="ECO:0000256" key="2">
    <source>
        <dbReference type="ARBA" id="ARBA00022475"/>
    </source>
</evidence>
<feature type="transmembrane region" description="Helical" evidence="6">
    <location>
        <begin position="160"/>
        <end position="181"/>
    </location>
</feature>
<dbReference type="NCBIfam" id="TIGR00765">
    <property type="entry name" value="yihY_not_rbn"/>
    <property type="match status" value="1"/>
</dbReference>
<keyword evidence="3 6" id="KW-0812">Transmembrane</keyword>
<keyword evidence="5 6" id="KW-0472">Membrane</keyword>
<reference evidence="8" key="2">
    <citation type="submission" date="2011-02" db="EMBL/GenBank/DDBJ databases">
        <title>The complete genome of Pedobacter saltans DSM 12145.</title>
        <authorList>
            <consortium name="US DOE Joint Genome Institute (JGI-PGF)"/>
            <person name="Lucas S."/>
            <person name="Copeland A."/>
            <person name="Lapidus A."/>
            <person name="Bruce D."/>
            <person name="Goodwin L."/>
            <person name="Pitluck S."/>
            <person name="Kyrpides N."/>
            <person name="Mavromatis K."/>
            <person name="Pagani I."/>
            <person name="Ivanova N."/>
            <person name="Ovchinnikova G."/>
            <person name="Lu M."/>
            <person name="Detter J.C."/>
            <person name="Han C."/>
            <person name="Land M."/>
            <person name="Hauser L."/>
            <person name="Markowitz V."/>
            <person name="Cheng J.-F."/>
            <person name="Hugenholtz P."/>
            <person name="Woyke T."/>
            <person name="Wu D."/>
            <person name="Tindall B."/>
            <person name="Pomrenke H.G."/>
            <person name="Brambilla E."/>
            <person name="Klenk H.-P."/>
            <person name="Eisen J.A."/>
        </authorList>
    </citation>
    <scope>NUCLEOTIDE SEQUENCE [LARGE SCALE GENOMIC DNA]</scope>
    <source>
        <strain evidence="8">ATCC 51119 / DSM 12145 / JCM 21818 / LMG 10337 / NBRC 100064 / NCIMB 13643</strain>
    </source>
</reference>
<protein>
    <submittedName>
        <fullName evidence="7">Ribonuclease BN</fullName>
    </submittedName>
</protein>